<dbReference type="InterPro" id="IPR016161">
    <property type="entry name" value="Ald_DH/histidinol_DH"/>
</dbReference>
<evidence type="ECO:0000256" key="1">
    <source>
        <dbReference type="ARBA" id="ARBA00023002"/>
    </source>
</evidence>
<comment type="caution">
    <text evidence="2">The sequence shown here is derived from an EMBL/GenBank/DDBJ whole genome shotgun (WGS) entry which is preliminary data.</text>
</comment>
<protein>
    <recommendedName>
        <fullName evidence="4">Aldehyde dehydrogenase family protein</fullName>
    </recommendedName>
</protein>
<name>A0A5C4JUR7_9HYPH</name>
<keyword evidence="1" id="KW-0560">Oxidoreductase</keyword>
<dbReference type="AlphaFoldDB" id="A0A5C4JUR7"/>
<dbReference type="EMBL" id="VCLB01000003">
    <property type="protein sequence ID" value="TNB48911.1"/>
    <property type="molecule type" value="Genomic_DNA"/>
</dbReference>
<evidence type="ECO:0000313" key="3">
    <source>
        <dbReference type="Proteomes" id="UP000307874"/>
    </source>
</evidence>
<gene>
    <name evidence="2" type="ORF">FF124_07285</name>
</gene>
<reference evidence="2 3" key="2">
    <citation type="submission" date="2019-06" db="EMBL/GenBank/DDBJ databases">
        <title>Martelella lutilitoris sp. nov., isolated from a tidal mudflat.</title>
        <authorList>
            <person name="Kim Y.-J."/>
        </authorList>
    </citation>
    <scope>NUCLEOTIDE SEQUENCE [LARGE SCALE GENOMIC DNA]</scope>
    <source>
        <strain evidence="2 3">GH2-6</strain>
    </source>
</reference>
<dbReference type="Proteomes" id="UP000307874">
    <property type="component" value="Unassembled WGS sequence"/>
</dbReference>
<dbReference type="GO" id="GO:0016620">
    <property type="term" value="F:oxidoreductase activity, acting on the aldehyde or oxo group of donors, NAD or NADP as acceptor"/>
    <property type="evidence" value="ECO:0007669"/>
    <property type="project" value="InterPro"/>
</dbReference>
<reference evidence="2 3" key="1">
    <citation type="submission" date="2019-05" db="EMBL/GenBank/DDBJ databases">
        <authorList>
            <person name="Lee S.D."/>
        </authorList>
    </citation>
    <scope>NUCLEOTIDE SEQUENCE [LARGE SCALE GENOMIC DNA]</scope>
    <source>
        <strain evidence="2 3">GH2-6</strain>
    </source>
</reference>
<keyword evidence="3" id="KW-1185">Reference proteome</keyword>
<proteinExistence type="predicted"/>
<evidence type="ECO:0000313" key="2">
    <source>
        <dbReference type="EMBL" id="TNB48911.1"/>
    </source>
</evidence>
<dbReference type="OrthoDB" id="7281829at2"/>
<dbReference type="Gene3D" id="3.40.309.10">
    <property type="entry name" value="Aldehyde Dehydrogenase, Chain A, domain 2"/>
    <property type="match status" value="1"/>
</dbReference>
<evidence type="ECO:0008006" key="4">
    <source>
        <dbReference type="Google" id="ProtNLM"/>
    </source>
</evidence>
<dbReference type="PROSITE" id="PS00070">
    <property type="entry name" value="ALDEHYDE_DEHYDR_CYS"/>
    <property type="match status" value="1"/>
</dbReference>
<accession>A0A5C4JUR7</accession>
<organism evidence="2 3">
    <name type="scientific">Martelella lutilitoris</name>
    <dbReference type="NCBI Taxonomy" id="2583532"/>
    <lineage>
        <taxon>Bacteria</taxon>
        <taxon>Pseudomonadati</taxon>
        <taxon>Pseudomonadota</taxon>
        <taxon>Alphaproteobacteria</taxon>
        <taxon>Hyphomicrobiales</taxon>
        <taxon>Aurantimonadaceae</taxon>
        <taxon>Martelella</taxon>
    </lineage>
</organism>
<dbReference type="InterPro" id="IPR016160">
    <property type="entry name" value="Ald_DH_CS_CYS"/>
</dbReference>
<dbReference type="InterPro" id="IPR016163">
    <property type="entry name" value="Ald_DH_C"/>
</dbReference>
<dbReference type="SUPFAM" id="SSF53720">
    <property type="entry name" value="ALDH-like"/>
    <property type="match status" value="1"/>
</dbReference>
<sequence length="124" mass="13779">MPRNAEERTAVAGAIAAKLCNAGQSCVCVNRIYDRFAERLSEAVVTLKAAHKLKRAVFFHEQDEIRDRAFDRQAFLASGLNLVLLGNYAGDHENEVVKRISVLGLPTNRSGFYMGEARLQSPTR</sequence>